<evidence type="ECO:0000313" key="2">
    <source>
        <dbReference type="Proteomes" id="UP000215289"/>
    </source>
</evidence>
<evidence type="ECO:0000313" key="1">
    <source>
        <dbReference type="EMBL" id="RLM00879.1"/>
    </source>
</evidence>
<gene>
    <name evidence="1" type="ORF">CFD26_106699</name>
</gene>
<comment type="caution">
    <text evidence="1">The sequence shown here is derived from an EMBL/GenBank/DDBJ whole genome shotgun (WGS) entry which is preliminary data.</text>
</comment>
<dbReference type="Gene3D" id="3.60.15.10">
    <property type="entry name" value="Ribonuclease Z/Hydroxyacylglutathione hydrolase-like"/>
    <property type="match status" value="1"/>
</dbReference>
<dbReference type="OrthoDB" id="332863at2759"/>
<dbReference type="AlphaFoldDB" id="A0A3R7M307"/>
<proteinExistence type="predicted"/>
<reference evidence="1 2" key="1">
    <citation type="submission" date="2018-08" db="EMBL/GenBank/DDBJ databases">
        <title>Draft genome sequences of two Aspergillus turcosus clinical strains isolated from bronchoalveolar lavage fluid: one azole-susceptible and the other azole-resistant.</title>
        <authorList>
            <person name="Parent-Michaud M."/>
            <person name="Dufresne P.J."/>
            <person name="Fournier E."/>
            <person name="Martineau C."/>
            <person name="Moreira S."/>
            <person name="Perkins V."/>
            <person name="De Repentigny L."/>
            <person name="Dufresne S.F."/>
        </authorList>
    </citation>
    <scope>NUCLEOTIDE SEQUENCE [LARGE SCALE GENOMIC DNA]</scope>
    <source>
        <strain evidence="1">HMR AF 1038</strain>
    </source>
</reference>
<dbReference type="InterPro" id="IPR036866">
    <property type="entry name" value="RibonucZ/Hydroxyglut_hydro"/>
</dbReference>
<organism evidence="1 2">
    <name type="scientific">Aspergillus turcosus</name>
    <dbReference type="NCBI Taxonomy" id="1245748"/>
    <lineage>
        <taxon>Eukaryota</taxon>
        <taxon>Fungi</taxon>
        <taxon>Dikarya</taxon>
        <taxon>Ascomycota</taxon>
        <taxon>Pezizomycotina</taxon>
        <taxon>Eurotiomycetes</taxon>
        <taxon>Eurotiomycetidae</taxon>
        <taxon>Eurotiales</taxon>
        <taxon>Aspergillaceae</taxon>
        <taxon>Aspergillus</taxon>
        <taxon>Aspergillus subgen. Fumigati</taxon>
    </lineage>
</organism>
<sequence length="195" mass="21244">MAYLPHRLHVLPSWTAQLTEWDIGIAMLKSTELPALGGTILDGRKVLTTADGARSLTPRSSIKGVRPWETTMLNAGSKEFQVSATPCQHLPDGECTGCVPAAADFGISEDGHPNAIHISGDTVYLDELAEEIPKVLCRRCYHELWFRCCAAADWAAVLNHGREVRCQAAAGAESLMYLFQCVGLSISGAYHFDRT</sequence>
<dbReference type="Proteomes" id="UP000215289">
    <property type="component" value="Unassembled WGS sequence"/>
</dbReference>
<protein>
    <submittedName>
        <fullName evidence="1">Uncharacterized protein</fullName>
    </submittedName>
</protein>
<dbReference type="EMBL" id="NIDN02000010">
    <property type="protein sequence ID" value="RLM00879.1"/>
    <property type="molecule type" value="Genomic_DNA"/>
</dbReference>
<keyword evidence="2" id="KW-1185">Reference proteome</keyword>
<accession>A0A3R7M307</accession>
<name>A0A3R7M307_9EURO</name>